<dbReference type="RefSeq" id="WP_142504535.1">
    <property type="nucleotide sequence ID" value="NZ_FXTI01000002.1"/>
</dbReference>
<reference evidence="4 5" key="1">
    <citation type="submission" date="2017-05" db="EMBL/GenBank/DDBJ databases">
        <authorList>
            <person name="Varghese N."/>
            <person name="Submissions S."/>
        </authorList>
    </citation>
    <scope>NUCLEOTIDE SEQUENCE [LARGE SCALE GENOMIC DNA]</scope>
    <source>
        <strain evidence="4 5">DSM 45474</strain>
    </source>
</reference>
<dbReference type="PANTHER" id="PTHR43877:SF2">
    <property type="entry name" value="AMINOALKYLPHOSPHONATE N-ACETYLTRANSFERASE-RELATED"/>
    <property type="match status" value="1"/>
</dbReference>
<dbReference type="InterPro" id="IPR016181">
    <property type="entry name" value="Acyl_CoA_acyltransferase"/>
</dbReference>
<evidence type="ECO:0000256" key="1">
    <source>
        <dbReference type="ARBA" id="ARBA00022679"/>
    </source>
</evidence>
<protein>
    <submittedName>
        <fullName evidence="4">Protein N-acetyltransferase, RimJ/RimL family</fullName>
    </submittedName>
</protein>
<evidence type="ECO:0000313" key="4">
    <source>
        <dbReference type="EMBL" id="SMO48561.1"/>
    </source>
</evidence>
<gene>
    <name evidence="4" type="ORF">SAMN06264849_102235</name>
</gene>
<dbReference type="GO" id="GO:0016747">
    <property type="term" value="F:acyltransferase activity, transferring groups other than amino-acyl groups"/>
    <property type="evidence" value="ECO:0007669"/>
    <property type="project" value="InterPro"/>
</dbReference>
<evidence type="ECO:0000313" key="5">
    <source>
        <dbReference type="Proteomes" id="UP000315636"/>
    </source>
</evidence>
<dbReference type="PROSITE" id="PS51186">
    <property type="entry name" value="GNAT"/>
    <property type="match status" value="1"/>
</dbReference>
<dbReference type="CDD" id="cd04301">
    <property type="entry name" value="NAT_SF"/>
    <property type="match status" value="1"/>
</dbReference>
<keyword evidence="5" id="KW-1185">Reference proteome</keyword>
<dbReference type="Proteomes" id="UP000315636">
    <property type="component" value="Unassembled WGS sequence"/>
</dbReference>
<dbReference type="PIRSF" id="PIRSF037663">
    <property type="entry name" value="Acetyltransf_GNAT_prd"/>
    <property type="match status" value="1"/>
</dbReference>
<dbReference type="SUPFAM" id="SSF55729">
    <property type="entry name" value="Acyl-CoA N-acyltransferases (Nat)"/>
    <property type="match status" value="1"/>
</dbReference>
<name>A0A521BP63_9BACL</name>
<dbReference type="OrthoDB" id="9773249at2"/>
<dbReference type="Gene3D" id="3.40.630.30">
    <property type="match status" value="1"/>
</dbReference>
<evidence type="ECO:0000256" key="2">
    <source>
        <dbReference type="ARBA" id="ARBA00023315"/>
    </source>
</evidence>
<organism evidence="4 5">
    <name type="scientific">Melghirimyces algeriensis</name>
    <dbReference type="NCBI Taxonomy" id="910412"/>
    <lineage>
        <taxon>Bacteria</taxon>
        <taxon>Bacillati</taxon>
        <taxon>Bacillota</taxon>
        <taxon>Bacilli</taxon>
        <taxon>Bacillales</taxon>
        <taxon>Thermoactinomycetaceae</taxon>
        <taxon>Melghirimyces</taxon>
    </lineage>
</organism>
<evidence type="ECO:0000259" key="3">
    <source>
        <dbReference type="PROSITE" id="PS51186"/>
    </source>
</evidence>
<dbReference type="InterPro" id="IPR017255">
    <property type="entry name" value="AcTrfase_GNAT_prd"/>
</dbReference>
<dbReference type="EMBL" id="FXTI01000002">
    <property type="protein sequence ID" value="SMO48561.1"/>
    <property type="molecule type" value="Genomic_DNA"/>
</dbReference>
<dbReference type="Pfam" id="PF00583">
    <property type="entry name" value="Acetyltransf_1"/>
    <property type="match status" value="1"/>
</dbReference>
<dbReference type="InterPro" id="IPR050832">
    <property type="entry name" value="Bact_Acetyltransf"/>
</dbReference>
<dbReference type="InterPro" id="IPR000182">
    <property type="entry name" value="GNAT_dom"/>
</dbReference>
<keyword evidence="1 4" id="KW-0808">Transferase</keyword>
<keyword evidence="2" id="KW-0012">Acyltransferase</keyword>
<sequence length="165" mass="19491">MNIRHIQTRDAERFLHLIQQIDSESEFMLYEAGERKTTLEQQQQKIRWVEHDDHSTILVAEKNHQMIGFLEAIGGKARRNRHTVYLVIGILKKHRGQGVGVRLFQQLEAWAVKRHIHRLELTVVIQNKAALALYRKMGFEIEGRKRDSLLIRGEYADEYYMSKLL</sequence>
<dbReference type="AlphaFoldDB" id="A0A521BP63"/>
<dbReference type="PANTHER" id="PTHR43877">
    <property type="entry name" value="AMINOALKYLPHOSPHONATE N-ACETYLTRANSFERASE-RELATED-RELATED"/>
    <property type="match status" value="1"/>
</dbReference>
<proteinExistence type="predicted"/>
<accession>A0A521BP63</accession>
<feature type="domain" description="N-acetyltransferase" evidence="3">
    <location>
        <begin position="1"/>
        <end position="165"/>
    </location>
</feature>